<proteinExistence type="predicted"/>
<protein>
    <submittedName>
        <fullName evidence="1">FtsQ-type POTRA domain-containing protein</fullName>
    </submittedName>
</protein>
<name>A0ACD1E7M2_9MICO</name>
<keyword evidence="2" id="KW-1185">Reference proteome</keyword>
<dbReference type="Proteomes" id="UP000681794">
    <property type="component" value="Chromosome"/>
</dbReference>
<organism evidence="1 2">
    <name type="scientific">Curtobacterium aetherium</name>
    <dbReference type="NCBI Taxonomy" id="2841594"/>
    <lineage>
        <taxon>Bacteria</taxon>
        <taxon>Bacillati</taxon>
        <taxon>Actinomycetota</taxon>
        <taxon>Actinomycetes</taxon>
        <taxon>Micrococcales</taxon>
        <taxon>Microbacteriaceae</taxon>
        <taxon>Curtobacterium</taxon>
    </lineage>
</organism>
<evidence type="ECO:0000313" key="2">
    <source>
        <dbReference type="Proteomes" id="UP000681794"/>
    </source>
</evidence>
<evidence type="ECO:0000313" key="1">
    <source>
        <dbReference type="EMBL" id="QWS34819.1"/>
    </source>
</evidence>
<reference evidence="1" key="1">
    <citation type="submission" date="2021-06" db="EMBL/GenBank/DDBJ databases">
        <authorList>
            <person name="Ellington A.J."/>
            <person name="Bryan N.C."/>
            <person name="Christner B.C."/>
            <person name="Reisch C.R."/>
        </authorList>
    </citation>
    <scope>NUCLEOTIDE SEQUENCE</scope>
    <source>
        <strain evidence="1">L6-1</strain>
    </source>
</reference>
<sequence>MKRPEGFDEHAGLDAQQEQPDAADRSRTAPRPSRARGFRAALDGVREARRGSRAPGAVGDAPDGSARSDRVASSASGLPELPDVTGVPDGTELPGEGGSHDDGAVAELEGLFASPRATPPATSRPSSSSVTGDADATDVLDPGRTGSGRPGRGRTEPRRRESGRIQSGRIQSGRSESGRSESGRSESGRSESGTSDLRDGAPGDRAPARSGAASSNPAPGERGTSAPEAGRASRPDRAVGDDQGASVDDPHTATAPHADVASHVPHATPIGARVRAAETAREARIARKRRRLLERAEVRRFTRRSRHRRAAWIAAGGVVAVLVASILVAVYSPLMALRTIEVKGTDRVDAAEVRAALSGQIGTPLARIDLDEVKDRIGGFPLIESYVTEEEPPHTLVVTVTERTPVVAVRSGKSYDLVDPAGIVVQSTTKKPGDVPIADVGRTTLGSSVFRTMTEVVLAMPSSVRDQVAGIAASTSDDVTLSMRDGSTVVWGSPDESAAKARLLAALVADHAKRAPDAKVEFDVSAPDNGIIRPRS</sequence>
<dbReference type="EMBL" id="CP076544">
    <property type="protein sequence ID" value="QWS34819.1"/>
    <property type="molecule type" value="Genomic_DNA"/>
</dbReference>
<gene>
    <name evidence="1" type="ORF">KM842_06735</name>
</gene>
<accession>A0ACD1E7M2</accession>